<sequence length="170" mass="17640">MNGMETRIMARQTNDPARHMDGTVAQPARRLEPRTAFATTVPIVSSPETLVANLGSAGADPQAVSPNSKIPTLGECSSAKTSGVSVYKASASVPSSAGEQHDRVGGSTEADGPKFRSEVGAVVRGDLTVSSDPISRAPDVISQKIQVAGSILREVLAELRQDEKASEAGQ</sequence>
<evidence type="ECO:0000256" key="1">
    <source>
        <dbReference type="SAM" id="MobiDB-lite"/>
    </source>
</evidence>
<name>A0AA38RGQ0_9PEZI</name>
<dbReference type="AlphaFoldDB" id="A0AA38RGQ0"/>
<evidence type="ECO:0000313" key="3">
    <source>
        <dbReference type="Proteomes" id="UP001174694"/>
    </source>
</evidence>
<proteinExistence type="predicted"/>
<feature type="region of interest" description="Disordered" evidence="1">
    <location>
        <begin position="88"/>
        <end position="117"/>
    </location>
</feature>
<comment type="caution">
    <text evidence="2">The sequence shown here is derived from an EMBL/GenBank/DDBJ whole genome shotgun (WGS) entry which is preliminary data.</text>
</comment>
<organism evidence="2 3">
    <name type="scientific">Pleurostoma richardsiae</name>
    <dbReference type="NCBI Taxonomy" id="41990"/>
    <lineage>
        <taxon>Eukaryota</taxon>
        <taxon>Fungi</taxon>
        <taxon>Dikarya</taxon>
        <taxon>Ascomycota</taxon>
        <taxon>Pezizomycotina</taxon>
        <taxon>Sordariomycetes</taxon>
        <taxon>Sordariomycetidae</taxon>
        <taxon>Calosphaeriales</taxon>
        <taxon>Pleurostomataceae</taxon>
        <taxon>Pleurostoma</taxon>
    </lineage>
</organism>
<gene>
    <name evidence="2" type="ORF">NKR23_g12273</name>
</gene>
<accession>A0AA38RGQ0</accession>
<reference evidence="2" key="1">
    <citation type="submission" date="2022-07" db="EMBL/GenBank/DDBJ databases">
        <title>Fungi with potential for degradation of polypropylene.</title>
        <authorList>
            <person name="Gostincar C."/>
        </authorList>
    </citation>
    <scope>NUCLEOTIDE SEQUENCE</scope>
    <source>
        <strain evidence="2">EXF-13308</strain>
    </source>
</reference>
<protein>
    <submittedName>
        <fullName evidence="2">Uncharacterized protein</fullName>
    </submittedName>
</protein>
<feature type="region of interest" description="Disordered" evidence="1">
    <location>
        <begin position="1"/>
        <end position="21"/>
    </location>
</feature>
<dbReference type="Proteomes" id="UP001174694">
    <property type="component" value="Unassembled WGS sequence"/>
</dbReference>
<keyword evidence="3" id="KW-1185">Reference proteome</keyword>
<dbReference type="EMBL" id="JANBVO010000097">
    <property type="protein sequence ID" value="KAJ9130266.1"/>
    <property type="molecule type" value="Genomic_DNA"/>
</dbReference>
<evidence type="ECO:0000313" key="2">
    <source>
        <dbReference type="EMBL" id="KAJ9130266.1"/>
    </source>
</evidence>